<name>A0A084JNC1_9FIRM</name>
<evidence type="ECO:0000259" key="6">
    <source>
        <dbReference type="PROSITE" id="PS50109"/>
    </source>
</evidence>
<dbReference type="InterPro" id="IPR005467">
    <property type="entry name" value="His_kinase_dom"/>
</dbReference>
<gene>
    <name evidence="7" type="ORF">IO98_09060</name>
</gene>
<keyword evidence="4" id="KW-0902">Two-component regulatory system</keyword>
<dbReference type="GO" id="GO:0000155">
    <property type="term" value="F:phosphorelay sensor kinase activity"/>
    <property type="evidence" value="ECO:0007669"/>
    <property type="project" value="InterPro"/>
</dbReference>
<evidence type="ECO:0000313" key="7">
    <source>
        <dbReference type="EMBL" id="KEZ90455.1"/>
    </source>
</evidence>
<dbReference type="Proteomes" id="UP000028525">
    <property type="component" value="Unassembled WGS sequence"/>
</dbReference>
<dbReference type="STRING" id="29354.IO98_09060"/>
<keyword evidence="3" id="KW-0418">Kinase</keyword>
<keyword evidence="5" id="KW-0812">Transmembrane</keyword>
<dbReference type="SUPFAM" id="SSF55874">
    <property type="entry name" value="ATPase domain of HSP90 chaperone/DNA topoisomerase II/histidine kinase"/>
    <property type="match status" value="1"/>
</dbReference>
<feature type="domain" description="Histidine kinase" evidence="6">
    <location>
        <begin position="494"/>
        <end position="600"/>
    </location>
</feature>
<evidence type="ECO:0000256" key="3">
    <source>
        <dbReference type="ARBA" id="ARBA00022777"/>
    </source>
</evidence>
<keyword evidence="5" id="KW-1133">Transmembrane helix</keyword>
<dbReference type="Gene3D" id="3.30.565.10">
    <property type="entry name" value="Histidine kinase-like ATPase, C-terminal domain"/>
    <property type="match status" value="1"/>
</dbReference>
<evidence type="ECO:0000256" key="1">
    <source>
        <dbReference type="ARBA" id="ARBA00000085"/>
    </source>
</evidence>
<dbReference type="InterPro" id="IPR004358">
    <property type="entry name" value="Sig_transdc_His_kin-like_C"/>
</dbReference>
<dbReference type="InterPro" id="IPR050640">
    <property type="entry name" value="Bact_2-comp_sensor_kinase"/>
</dbReference>
<evidence type="ECO:0000256" key="5">
    <source>
        <dbReference type="SAM" id="Phobius"/>
    </source>
</evidence>
<evidence type="ECO:0000256" key="4">
    <source>
        <dbReference type="ARBA" id="ARBA00023012"/>
    </source>
</evidence>
<accession>A0A084JNC1</accession>
<dbReference type="InterPro" id="IPR010559">
    <property type="entry name" value="Sig_transdc_His_kin_internal"/>
</dbReference>
<dbReference type="RefSeq" id="WP_038280266.1">
    <property type="nucleotide sequence ID" value="NZ_JPME01000011.1"/>
</dbReference>
<dbReference type="AlphaFoldDB" id="A0A084JNC1"/>
<dbReference type="Pfam" id="PF06580">
    <property type="entry name" value="His_kinase"/>
    <property type="match status" value="1"/>
</dbReference>
<dbReference type="EC" id="2.7.13.3" evidence="2"/>
<comment type="catalytic activity">
    <reaction evidence="1">
        <text>ATP + protein L-histidine = ADP + protein N-phospho-L-histidine.</text>
        <dbReference type="EC" id="2.7.13.3"/>
    </reaction>
</comment>
<dbReference type="InterPro" id="IPR036890">
    <property type="entry name" value="HATPase_C_sf"/>
</dbReference>
<proteinExistence type="predicted"/>
<comment type="caution">
    <text evidence="7">The sequence shown here is derived from an EMBL/GenBank/DDBJ whole genome shotgun (WGS) entry which is preliminary data.</text>
</comment>
<keyword evidence="3" id="KW-0808">Transferase</keyword>
<organism evidence="7 8">
    <name type="scientific">Lacrimispora celerecrescens</name>
    <dbReference type="NCBI Taxonomy" id="29354"/>
    <lineage>
        <taxon>Bacteria</taxon>
        <taxon>Bacillati</taxon>
        <taxon>Bacillota</taxon>
        <taxon>Clostridia</taxon>
        <taxon>Lachnospirales</taxon>
        <taxon>Lachnospiraceae</taxon>
        <taxon>Lacrimispora</taxon>
    </lineage>
</organism>
<dbReference type="PANTHER" id="PTHR34220:SF7">
    <property type="entry name" value="SENSOR HISTIDINE KINASE YPDA"/>
    <property type="match status" value="1"/>
</dbReference>
<evidence type="ECO:0000313" key="8">
    <source>
        <dbReference type="Proteomes" id="UP000028525"/>
    </source>
</evidence>
<reference evidence="7 8" key="1">
    <citation type="submission" date="2014-07" db="EMBL/GenBank/DDBJ databases">
        <title>Draft genome of Clostridium celerecrescens 152B isolated from sediments associated with methane hydrate from Krishna Godavari basin.</title>
        <authorList>
            <person name="Honkalas V.S."/>
            <person name="Dabir A.P."/>
            <person name="Arora P."/>
            <person name="Dhakephalkar P.K."/>
        </authorList>
    </citation>
    <scope>NUCLEOTIDE SEQUENCE [LARGE SCALE GENOMIC DNA]</scope>
    <source>
        <strain evidence="7 8">152B</strain>
    </source>
</reference>
<dbReference type="PRINTS" id="PR00344">
    <property type="entry name" value="BCTRLSENSOR"/>
</dbReference>
<dbReference type="Gene3D" id="6.10.340.10">
    <property type="match status" value="1"/>
</dbReference>
<feature type="transmembrane region" description="Helical" evidence="5">
    <location>
        <begin position="20"/>
        <end position="43"/>
    </location>
</feature>
<sequence>MKSHMERFLGKKSSIQRKVVVVYLLIAVLPLIIITLSASAIYYRSFLKEAYGLVEQNARQHETVVQERMSAYENVLYELITKKDYIELSRNINTGDENSLLVDAAHMEALLRSCVYTYDGIRSITFLADSGRYVTYSKWYGSMNEYIWSEPEQRRDIHDEIEKSQKLTFIATVNLSNSTRKDDYVILMGYPVKNLRTKEQSGVLVMALEDDVLLFDDNRVKQAGKMDNSGVTTVIVDNNDKVLAGGGPANVNEGYQNYLKEEFGGRKGISENRRKIGGTEWTIVNIIDAAVYQSEIYHFIKIVFILMITITCLFFVILYFISKKYIGAIQKIAQNIHDFKGTDADQIITDLNEEDELYVIVRQFNTMTARVNSLVETLRQRNEEIKIAAISQKHAEIKALEAQINPHFLYNILDSINWRAIEHDEEEISNMLGTLGSLLRYSVSNIDMKVVLGAEISWLEKYIFLQRDRFQNSFDCQYDITDEAMQFPIYKMLLQPIIENIILHAFEDVKEGGMIHVKAFVRLDGKLEISIRDNGCGMTEETLAEIQKEISEKGALNSKSIGISNCLHRLRIYYQDEADIVVNSKPGKGTEFILIIPDKQEGRIYG</sequence>
<dbReference type="PANTHER" id="PTHR34220">
    <property type="entry name" value="SENSOR HISTIDINE KINASE YPDA"/>
    <property type="match status" value="1"/>
</dbReference>
<keyword evidence="8" id="KW-1185">Reference proteome</keyword>
<dbReference type="OrthoDB" id="9809348at2"/>
<evidence type="ECO:0000256" key="2">
    <source>
        <dbReference type="ARBA" id="ARBA00012438"/>
    </source>
</evidence>
<dbReference type="EMBL" id="JPME01000011">
    <property type="protein sequence ID" value="KEZ90455.1"/>
    <property type="molecule type" value="Genomic_DNA"/>
</dbReference>
<protein>
    <recommendedName>
        <fullName evidence="2">histidine kinase</fullName>
        <ecNumber evidence="2">2.7.13.3</ecNumber>
    </recommendedName>
</protein>
<dbReference type="Pfam" id="PF02518">
    <property type="entry name" value="HATPase_c"/>
    <property type="match status" value="1"/>
</dbReference>
<keyword evidence="5" id="KW-0472">Membrane</keyword>
<dbReference type="GO" id="GO:0016020">
    <property type="term" value="C:membrane"/>
    <property type="evidence" value="ECO:0007669"/>
    <property type="project" value="InterPro"/>
</dbReference>
<dbReference type="InterPro" id="IPR003594">
    <property type="entry name" value="HATPase_dom"/>
</dbReference>
<dbReference type="SMART" id="SM00387">
    <property type="entry name" value="HATPase_c"/>
    <property type="match status" value="1"/>
</dbReference>
<feature type="transmembrane region" description="Helical" evidence="5">
    <location>
        <begin position="296"/>
        <end position="321"/>
    </location>
</feature>
<dbReference type="PROSITE" id="PS50109">
    <property type="entry name" value="HIS_KIN"/>
    <property type="match status" value="1"/>
</dbReference>